<proteinExistence type="inferred from homology"/>
<dbReference type="Gene3D" id="6.10.10.120">
    <property type="entry name" value="Antitoxin ParD1-like"/>
    <property type="match status" value="1"/>
</dbReference>
<dbReference type="RefSeq" id="WP_087208678.1">
    <property type="nucleotide sequence ID" value="NZ_CP021431.1"/>
</dbReference>
<evidence type="ECO:0000256" key="2">
    <source>
        <dbReference type="ARBA" id="ARBA00022649"/>
    </source>
</evidence>
<accession>A0A1Y0EDJ6</accession>
<keyword evidence="2" id="KW-1277">Toxin-antitoxin system</keyword>
<dbReference type="InterPro" id="IPR010985">
    <property type="entry name" value="Ribbon_hlx_hlx"/>
</dbReference>
<evidence type="ECO:0000313" key="3">
    <source>
        <dbReference type="EMBL" id="ARU01706.1"/>
    </source>
</evidence>
<dbReference type="KEGG" id="lvs:LOKVESSMR4R_02402"/>
<dbReference type="InterPro" id="IPR022789">
    <property type="entry name" value="ParD"/>
</dbReference>
<dbReference type="Proteomes" id="UP000195273">
    <property type="component" value="Chromosome"/>
</dbReference>
<dbReference type="OrthoDB" id="9815501at2"/>
<gene>
    <name evidence="3" type="primary">parD1</name>
    <name evidence="3" type="ORF">LOKVESSMR4R_02402</name>
</gene>
<dbReference type="EMBL" id="CP021431">
    <property type="protein sequence ID" value="ARU01706.1"/>
    <property type="molecule type" value="Genomic_DNA"/>
</dbReference>
<dbReference type="PANTHER" id="PTHR36582:SF2">
    <property type="entry name" value="ANTITOXIN PARD"/>
    <property type="match status" value="1"/>
</dbReference>
<evidence type="ECO:0000256" key="1">
    <source>
        <dbReference type="ARBA" id="ARBA00008580"/>
    </source>
</evidence>
<keyword evidence="4" id="KW-1185">Reference proteome</keyword>
<dbReference type="InterPro" id="IPR038296">
    <property type="entry name" value="ParD_sf"/>
</dbReference>
<dbReference type="PANTHER" id="PTHR36582">
    <property type="entry name" value="ANTITOXIN PARD"/>
    <property type="match status" value="1"/>
</dbReference>
<dbReference type="SUPFAM" id="SSF47598">
    <property type="entry name" value="Ribbon-helix-helix"/>
    <property type="match status" value="1"/>
</dbReference>
<organism evidence="3 4">
    <name type="scientific">Yoonia vestfoldensis</name>
    <dbReference type="NCBI Taxonomy" id="245188"/>
    <lineage>
        <taxon>Bacteria</taxon>
        <taxon>Pseudomonadati</taxon>
        <taxon>Pseudomonadota</taxon>
        <taxon>Alphaproteobacteria</taxon>
        <taxon>Rhodobacterales</taxon>
        <taxon>Paracoccaceae</taxon>
        <taxon>Yoonia</taxon>
    </lineage>
</organism>
<name>A0A1Y0EDJ6_9RHOB</name>
<dbReference type="Pfam" id="PF03693">
    <property type="entry name" value="ParD_antitoxin"/>
    <property type="match status" value="1"/>
</dbReference>
<evidence type="ECO:0000313" key="4">
    <source>
        <dbReference type="Proteomes" id="UP000195273"/>
    </source>
</evidence>
<dbReference type="GO" id="GO:0006355">
    <property type="term" value="P:regulation of DNA-templated transcription"/>
    <property type="evidence" value="ECO:0007669"/>
    <property type="project" value="InterPro"/>
</dbReference>
<dbReference type="AlphaFoldDB" id="A0A1Y0EDJ6"/>
<protein>
    <submittedName>
        <fullName evidence="3">Antitoxin ParD1</fullName>
    </submittedName>
</protein>
<reference evidence="3 4" key="1">
    <citation type="submission" date="2017-05" db="EMBL/GenBank/DDBJ databases">
        <title>Genome Sequence of Loktanella vestfoldensis Strain SMR4r Isolated from a Culture of the Diatom Skeletonema marinoi.</title>
        <authorList>
            <person name="Topel M."/>
            <person name="Pinder M.I.M."/>
            <person name="Johansson O.N."/>
            <person name="Kourtchenko O."/>
            <person name="Godhe A."/>
            <person name="Clarke A.K."/>
        </authorList>
    </citation>
    <scope>NUCLEOTIDE SEQUENCE [LARGE SCALE GENOMIC DNA]</scope>
    <source>
        <strain evidence="3 4">SMR4r</strain>
    </source>
</reference>
<dbReference type="NCBIfam" id="TIGR02606">
    <property type="entry name" value="antidote_CC2985"/>
    <property type="match status" value="1"/>
</dbReference>
<sequence>MGKATSIILGEHFDQLISQQVQTGRYGTASEVVRDALRIFEERQAAVQRLNDAIEEGYASGISEAFDWDELFAEAAAEA</sequence>
<comment type="similarity">
    <text evidence="1">Belongs to the ParD antitoxin family.</text>
</comment>